<evidence type="ECO:0000256" key="1">
    <source>
        <dbReference type="ARBA" id="ARBA00000316"/>
    </source>
</evidence>
<keyword evidence="5 7" id="KW-0663">Pyridoxal phosphate</keyword>
<feature type="modified residue" description="N6-(pyridoxal phosphate)lysine" evidence="7 8">
    <location>
        <position position="50"/>
    </location>
</feature>
<dbReference type="RefSeq" id="WP_150970821.1">
    <property type="nucleotide sequence ID" value="NZ_VZDO01000011.1"/>
</dbReference>
<feature type="binding site" evidence="7 9">
    <location>
        <position position="148"/>
    </location>
    <ligand>
        <name>substrate</name>
    </ligand>
</feature>
<evidence type="ECO:0000256" key="2">
    <source>
        <dbReference type="ARBA" id="ARBA00001933"/>
    </source>
</evidence>
<comment type="cofactor">
    <cofactor evidence="2 7 8">
        <name>pyridoxal 5'-phosphate</name>
        <dbReference type="ChEBI" id="CHEBI:597326"/>
    </cofactor>
</comment>
<evidence type="ECO:0000313" key="12">
    <source>
        <dbReference type="Proteomes" id="UP000432089"/>
    </source>
</evidence>
<dbReference type="EC" id="5.1.1.1" evidence="4 7"/>
<evidence type="ECO:0000256" key="8">
    <source>
        <dbReference type="PIRSR" id="PIRSR600821-50"/>
    </source>
</evidence>
<dbReference type="AlphaFoldDB" id="A0A7V7PNG3"/>
<proteinExistence type="inferred from homology"/>
<evidence type="ECO:0000256" key="9">
    <source>
        <dbReference type="PIRSR" id="PIRSR600821-52"/>
    </source>
</evidence>
<dbReference type="InterPro" id="IPR001608">
    <property type="entry name" value="Ala_racemase_N"/>
</dbReference>
<dbReference type="PRINTS" id="PR00992">
    <property type="entry name" value="ALARACEMASE"/>
</dbReference>
<dbReference type="Proteomes" id="UP000432089">
    <property type="component" value="Unassembled WGS sequence"/>
</dbReference>
<dbReference type="Gene3D" id="3.20.20.10">
    <property type="entry name" value="Alanine racemase"/>
    <property type="match status" value="1"/>
</dbReference>
<dbReference type="PROSITE" id="PS00395">
    <property type="entry name" value="ALANINE_RACEMASE"/>
    <property type="match status" value="1"/>
</dbReference>
<dbReference type="SMART" id="SM01005">
    <property type="entry name" value="Ala_racemase_C"/>
    <property type="match status" value="1"/>
</dbReference>
<reference evidence="11 12" key="1">
    <citation type="submission" date="2019-09" db="EMBL/GenBank/DDBJ databases">
        <title>YIM 132180 draft genome.</title>
        <authorList>
            <person name="Zhang K."/>
        </authorList>
    </citation>
    <scope>NUCLEOTIDE SEQUENCE [LARGE SCALE GENOMIC DNA]</scope>
    <source>
        <strain evidence="11 12">YIM 132180</strain>
    </source>
</reference>
<comment type="caution">
    <text evidence="11">The sequence shown here is derived from an EMBL/GenBank/DDBJ whole genome shotgun (WGS) entry which is preliminary data.</text>
</comment>
<gene>
    <name evidence="11" type="primary">alr</name>
    <name evidence="11" type="ORF">F6X38_14405</name>
</gene>
<evidence type="ECO:0000313" key="11">
    <source>
        <dbReference type="EMBL" id="KAB0679135.1"/>
    </source>
</evidence>
<feature type="binding site" evidence="7 9">
    <location>
        <position position="319"/>
    </location>
    <ligand>
        <name>substrate</name>
    </ligand>
</feature>
<dbReference type="InterPro" id="IPR000821">
    <property type="entry name" value="Ala_racemase"/>
</dbReference>
<accession>A0A7V7PNG3</accession>
<feature type="active site" description="Proton acceptor; specific for L-alanine" evidence="7">
    <location>
        <position position="271"/>
    </location>
</feature>
<dbReference type="InterPro" id="IPR029066">
    <property type="entry name" value="PLP-binding_barrel"/>
</dbReference>
<feature type="active site" description="Proton acceptor; specific for D-alanine" evidence="7">
    <location>
        <position position="50"/>
    </location>
</feature>
<dbReference type="NCBIfam" id="TIGR00492">
    <property type="entry name" value="alr"/>
    <property type="match status" value="1"/>
</dbReference>
<organism evidence="11 12">
    <name type="scientific">Plantimonas leprariae</name>
    <dbReference type="NCBI Taxonomy" id="2615207"/>
    <lineage>
        <taxon>Bacteria</taxon>
        <taxon>Pseudomonadati</taxon>
        <taxon>Pseudomonadota</taxon>
        <taxon>Alphaproteobacteria</taxon>
        <taxon>Hyphomicrobiales</taxon>
        <taxon>Aurantimonadaceae</taxon>
        <taxon>Plantimonas</taxon>
    </lineage>
</organism>
<dbReference type="Pfam" id="PF01168">
    <property type="entry name" value="Ala_racemase_N"/>
    <property type="match status" value="1"/>
</dbReference>
<dbReference type="Pfam" id="PF00842">
    <property type="entry name" value="Ala_racemase_C"/>
    <property type="match status" value="1"/>
</dbReference>
<dbReference type="SUPFAM" id="SSF50621">
    <property type="entry name" value="Alanine racemase C-terminal domain-like"/>
    <property type="match status" value="1"/>
</dbReference>
<name>A0A7V7PNG3_9HYPH</name>
<sequence length="381" mass="39476">MAGRAVRDPDPRSGGDGTAGVLTIDLVALAANRRLLAERAPHATVAGVVKADGYGLGASPVAGTLFASGCRTFFVAHLAEALALLGGLPGADILVLNGLSPGAEARCADAGIQPVLNSLDQVARWSREARRRGKRLPAALQVDSGMARLGLSPSDVEAIGRDRGFLEGIDVRLVMSHLACADERNHPANAAQLGRFTELSAMLPDAPRSLANSAGIFLGEHYHFDLVRPGIALYGGKPFAGTGPNPMRAVARLQARVVQVRDVPSGTGIGYGHAAVASKAMRLATIGIGYADGWPRRLGGRIAAWAGDARLPIVGRVSMDSIVLDAGDAGLRPGDLVDLVGPRQGVDAVAAAADTIPYEILTSLGRRFERRYVNDGTGAAS</sequence>
<dbReference type="InterPro" id="IPR020622">
    <property type="entry name" value="Ala_racemase_pyridoxalP-BS"/>
</dbReference>
<evidence type="ECO:0000256" key="3">
    <source>
        <dbReference type="ARBA" id="ARBA00007880"/>
    </source>
</evidence>
<evidence type="ECO:0000259" key="10">
    <source>
        <dbReference type="SMART" id="SM01005"/>
    </source>
</evidence>
<dbReference type="GO" id="GO:0005829">
    <property type="term" value="C:cytosol"/>
    <property type="evidence" value="ECO:0007669"/>
    <property type="project" value="TreeGrafter"/>
</dbReference>
<comment type="similarity">
    <text evidence="3 7">Belongs to the alanine racemase family.</text>
</comment>
<dbReference type="Gene3D" id="2.40.37.10">
    <property type="entry name" value="Lyase, Ornithine Decarboxylase, Chain A, domain 1"/>
    <property type="match status" value="1"/>
</dbReference>
<dbReference type="PANTHER" id="PTHR30511:SF0">
    <property type="entry name" value="ALANINE RACEMASE, CATABOLIC-RELATED"/>
    <property type="match status" value="1"/>
</dbReference>
<dbReference type="PANTHER" id="PTHR30511">
    <property type="entry name" value="ALANINE RACEMASE"/>
    <property type="match status" value="1"/>
</dbReference>
<comment type="catalytic activity">
    <reaction evidence="1 7">
        <text>L-alanine = D-alanine</text>
        <dbReference type="Rhea" id="RHEA:20249"/>
        <dbReference type="ChEBI" id="CHEBI:57416"/>
        <dbReference type="ChEBI" id="CHEBI:57972"/>
        <dbReference type="EC" id="5.1.1.1"/>
    </reaction>
</comment>
<keyword evidence="6 7" id="KW-0413">Isomerase</keyword>
<evidence type="ECO:0000256" key="5">
    <source>
        <dbReference type="ARBA" id="ARBA00022898"/>
    </source>
</evidence>
<dbReference type="HAMAP" id="MF_01201">
    <property type="entry name" value="Ala_racemase"/>
    <property type="match status" value="1"/>
</dbReference>
<evidence type="ECO:0000256" key="4">
    <source>
        <dbReference type="ARBA" id="ARBA00013089"/>
    </source>
</evidence>
<protein>
    <recommendedName>
        <fullName evidence="4 7">Alanine racemase</fullName>
        <ecNumber evidence="4 7">5.1.1.1</ecNumber>
    </recommendedName>
</protein>
<dbReference type="GO" id="GO:0008784">
    <property type="term" value="F:alanine racemase activity"/>
    <property type="evidence" value="ECO:0007669"/>
    <property type="project" value="UniProtKB-UniRule"/>
</dbReference>
<dbReference type="UniPathway" id="UPA00042">
    <property type="reaction ID" value="UER00497"/>
</dbReference>
<dbReference type="InterPro" id="IPR009006">
    <property type="entry name" value="Ala_racemase/Decarboxylase_C"/>
</dbReference>
<dbReference type="InterPro" id="IPR011079">
    <property type="entry name" value="Ala_racemase_C"/>
</dbReference>
<evidence type="ECO:0000256" key="7">
    <source>
        <dbReference type="HAMAP-Rule" id="MF_01201"/>
    </source>
</evidence>
<dbReference type="EMBL" id="VZDO01000011">
    <property type="protein sequence ID" value="KAB0679135.1"/>
    <property type="molecule type" value="Genomic_DNA"/>
</dbReference>
<dbReference type="GO" id="GO:0030632">
    <property type="term" value="P:D-alanine biosynthetic process"/>
    <property type="evidence" value="ECO:0007669"/>
    <property type="project" value="UniProtKB-UniRule"/>
</dbReference>
<dbReference type="SUPFAM" id="SSF51419">
    <property type="entry name" value="PLP-binding barrel"/>
    <property type="match status" value="1"/>
</dbReference>
<comment type="function">
    <text evidence="7">Catalyzes the interconversion of L-alanine and D-alanine. May also act on other amino acids.</text>
</comment>
<keyword evidence="12" id="KW-1185">Reference proteome</keyword>
<dbReference type="GO" id="GO:0030170">
    <property type="term" value="F:pyridoxal phosphate binding"/>
    <property type="evidence" value="ECO:0007669"/>
    <property type="project" value="UniProtKB-UniRule"/>
</dbReference>
<evidence type="ECO:0000256" key="6">
    <source>
        <dbReference type="ARBA" id="ARBA00023235"/>
    </source>
</evidence>
<dbReference type="CDD" id="cd00430">
    <property type="entry name" value="PLPDE_III_AR"/>
    <property type="match status" value="1"/>
</dbReference>
<comment type="pathway">
    <text evidence="7">Amino-acid biosynthesis; D-alanine biosynthesis; D-alanine from L-alanine: step 1/1.</text>
</comment>
<feature type="domain" description="Alanine racemase C-terminal" evidence="10">
    <location>
        <begin position="250"/>
        <end position="373"/>
    </location>
</feature>